<dbReference type="SUPFAM" id="SSF51182">
    <property type="entry name" value="RmlC-like cupins"/>
    <property type="match status" value="1"/>
</dbReference>
<dbReference type="InterPro" id="IPR014710">
    <property type="entry name" value="RmlC-like_jellyroll"/>
</dbReference>
<evidence type="ECO:0000313" key="2">
    <source>
        <dbReference type="Proteomes" id="UP001515660"/>
    </source>
</evidence>
<dbReference type="RefSeq" id="WP_166401850.1">
    <property type="nucleotide sequence ID" value="NZ_JAANHS010000002.1"/>
</dbReference>
<reference evidence="1 2" key="1">
    <citation type="journal article" date="2022" name="Microorganisms">
        <title>Genome Sequence and Characterization of a Xanthorhodopsin-Containing, Aerobic Anoxygenic Phototrophic Rhodobacter Species, Isolated from Mesophilic Conditions at Yellowstone National Park.</title>
        <authorList>
            <person name="Kyndt J.A."/>
            <person name="Robertson S."/>
            <person name="Shoffstall I.B."/>
            <person name="Ramaley R.F."/>
            <person name="Meyer T.E."/>
        </authorList>
    </citation>
    <scope>NUCLEOTIDE SEQUENCE [LARGE SCALE GENOMIC DNA]</scope>
    <source>
        <strain evidence="1 2">M37P</strain>
    </source>
</reference>
<dbReference type="PANTHER" id="PTHR37943">
    <property type="entry name" value="PROTEIN VES"/>
    <property type="match status" value="1"/>
</dbReference>
<protein>
    <submittedName>
        <fullName evidence="1">HutD family protein</fullName>
    </submittedName>
</protein>
<keyword evidence="2" id="KW-1185">Reference proteome</keyword>
<evidence type="ECO:0000313" key="1">
    <source>
        <dbReference type="EMBL" id="NHB75825.1"/>
    </source>
</evidence>
<dbReference type="InterPro" id="IPR010282">
    <property type="entry name" value="Uncharacterised_HutD/Ves"/>
</dbReference>
<dbReference type="Proteomes" id="UP001515660">
    <property type="component" value="Unassembled WGS sequence"/>
</dbReference>
<accession>A0ABX0G4J9</accession>
<dbReference type="Gene3D" id="2.60.120.10">
    <property type="entry name" value="Jelly Rolls"/>
    <property type="match status" value="1"/>
</dbReference>
<gene>
    <name evidence="1" type="ORF">G8O29_03585</name>
</gene>
<proteinExistence type="predicted"/>
<dbReference type="PANTHER" id="PTHR37943:SF1">
    <property type="entry name" value="PROTEIN VES"/>
    <property type="match status" value="1"/>
</dbReference>
<dbReference type="Pfam" id="PF05962">
    <property type="entry name" value="HutD"/>
    <property type="match status" value="1"/>
</dbReference>
<organism evidence="1 2">
    <name type="scientific">Rhodobacter calidifons</name>
    <dbReference type="NCBI Taxonomy" id="2715277"/>
    <lineage>
        <taxon>Bacteria</taxon>
        <taxon>Pseudomonadati</taxon>
        <taxon>Pseudomonadota</taxon>
        <taxon>Alphaproteobacteria</taxon>
        <taxon>Rhodobacterales</taxon>
        <taxon>Rhodobacter group</taxon>
        <taxon>Rhodobacter</taxon>
    </lineage>
</organism>
<dbReference type="EMBL" id="JAANHS010000002">
    <property type="protein sequence ID" value="NHB75825.1"/>
    <property type="molecule type" value="Genomic_DNA"/>
</dbReference>
<comment type="caution">
    <text evidence="1">The sequence shown here is derived from an EMBL/GenBank/DDBJ whole genome shotgun (WGS) entry which is preliminary data.</text>
</comment>
<sequence length="176" mass="19122">MFLHHLTPADYRTQPWKNGRGTTTELWRLERDGQLLVRLSRASVVEDGPFSLFPGIERNLTVLSGPGFRLTGPGIDLRCAPLVPVAFTGDVEVTASETNSQQSDDFNVMTARGLPKPQVTLARNGHLTAGGTLALYALGPCEVNGHMVGRDDLILTEGPARLQGDWPVIAVRLQLP</sequence>
<dbReference type="InterPro" id="IPR011051">
    <property type="entry name" value="RmlC_Cupin_sf"/>
</dbReference>
<name>A0ABX0G4J9_9RHOB</name>